<dbReference type="AlphaFoldDB" id="A0A2M7RGT9"/>
<accession>A0A2M7RGT9</accession>
<name>A0A2M7RGT9_9BACT</name>
<dbReference type="Proteomes" id="UP000230779">
    <property type="component" value="Unassembled WGS sequence"/>
</dbReference>
<evidence type="ECO:0000313" key="2">
    <source>
        <dbReference type="Proteomes" id="UP000230779"/>
    </source>
</evidence>
<proteinExistence type="predicted"/>
<comment type="caution">
    <text evidence="1">The sequence shown here is derived from an EMBL/GenBank/DDBJ whole genome shotgun (WGS) entry which is preliminary data.</text>
</comment>
<dbReference type="EMBL" id="PFMD01000068">
    <property type="protein sequence ID" value="PIY95767.1"/>
    <property type="molecule type" value="Genomic_DNA"/>
</dbReference>
<evidence type="ECO:0000313" key="1">
    <source>
        <dbReference type="EMBL" id="PIY95767.1"/>
    </source>
</evidence>
<sequence>MWLLILLSKQKRIDDQKHVIRFSPRRPGSVWSPYNIARVKKLIKQRKMRKASRQIIPPAILKKLQK</sequence>
<gene>
    <name evidence="1" type="ORF">COY66_05905</name>
</gene>
<organism evidence="1 2">
    <name type="scientific">Candidatus Kerfeldbacteria bacterium CG_4_10_14_0_8_um_filter_42_10</name>
    <dbReference type="NCBI Taxonomy" id="2014248"/>
    <lineage>
        <taxon>Bacteria</taxon>
        <taxon>Candidatus Kerfeldiibacteriota</taxon>
    </lineage>
</organism>
<protein>
    <submittedName>
        <fullName evidence="1">Uncharacterized protein</fullName>
    </submittedName>
</protein>
<reference evidence="1 2" key="1">
    <citation type="submission" date="2017-09" db="EMBL/GenBank/DDBJ databases">
        <title>Depth-based differentiation of microbial function through sediment-hosted aquifers and enrichment of novel symbionts in the deep terrestrial subsurface.</title>
        <authorList>
            <person name="Probst A.J."/>
            <person name="Ladd B."/>
            <person name="Jarett J.K."/>
            <person name="Geller-Mcgrath D.E."/>
            <person name="Sieber C.M."/>
            <person name="Emerson J.B."/>
            <person name="Anantharaman K."/>
            <person name="Thomas B.C."/>
            <person name="Malmstrom R."/>
            <person name="Stieglmeier M."/>
            <person name="Klingl A."/>
            <person name="Woyke T."/>
            <person name="Ryan C.M."/>
            <person name="Banfield J.F."/>
        </authorList>
    </citation>
    <scope>NUCLEOTIDE SEQUENCE [LARGE SCALE GENOMIC DNA]</scope>
    <source>
        <strain evidence="1">CG_4_10_14_0_8_um_filter_42_10</strain>
    </source>
</reference>